<reference evidence="1 2" key="1">
    <citation type="submission" date="2020-06" db="EMBL/GenBank/DDBJ databases">
        <title>Transcriptomic and genomic resources for Thalictrum thalictroides and T. hernandezii: Facilitating candidate gene discovery in an emerging model plant lineage.</title>
        <authorList>
            <person name="Arias T."/>
            <person name="Riano-Pachon D.M."/>
            <person name="Di Stilio V.S."/>
        </authorList>
    </citation>
    <scope>NUCLEOTIDE SEQUENCE [LARGE SCALE GENOMIC DNA]</scope>
    <source>
        <strain evidence="2">cv. WT478/WT964</strain>
        <tissue evidence="1">Leaves</tissue>
    </source>
</reference>
<evidence type="ECO:0000313" key="1">
    <source>
        <dbReference type="EMBL" id="KAF5192922.1"/>
    </source>
</evidence>
<dbReference type="Proteomes" id="UP000554482">
    <property type="component" value="Unassembled WGS sequence"/>
</dbReference>
<dbReference type="Gene3D" id="3.80.10.10">
    <property type="entry name" value="Ribonuclease Inhibitor"/>
    <property type="match status" value="1"/>
</dbReference>
<comment type="caution">
    <text evidence="1">The sequence shown here is derived from an EMBL/GenBank/DDBJ whole genome shotgun (WGS) entry which is preliminary data.</text>
</comment>
<dbReference type="AlphaFoldDB" id="A0A7J6W9L7"/>
<evidence type="ECO:0000313" key="2">
    <source>
        <dbReference type="Proteomes" id="UP000554482"/>
    </source>
</evidence>
<accession>A0A7J6W9L7</accession>
<dbReference type="SUPFAM" id="SSF52047">
    <property type="entry name" value="RNI-like"/>
    <property type="match status" value="1"/>
</dbReference>
<keyword evidence="2" id="KW-1185">Reference proteome</keyword>
<protein>
    <submittedName>
        <fullName evidence="1">Uncharacterized protein</fullName>
    </submittedName>
</protein>
<dbReference type="InterPro" id="IPR032675">
    <property type="entry name" value="LRR_dom_sf"/>
</dbReference>
<dbReference type="OrthoDB" id="1929062at2759"/>
<name>A0A7J6W9L7_THATH</name>
<gene>
    <name evidence="1" type="ORF">FRX31_017490</name>
</gene>
<sequence length="267" mass="31033">MLFLKGNGKLSLWELKNVGADDGSQVMKLVKILLDELQRKREPVTRVLFPDHFYLSDDDLYYVVQRVPKILELYMPNTTNRITAVGFSRAIQNLRELTSLTVGPINFRLYRYHTRDRKSLQESSIFENVWNGCELNVKDGNTFVLDKYTSLFIAQNLGKVKKLHFGGCLIHKAGLKNLFSKCKYLEYVLIMRCKHPIGNPMKRRPGSYFITKRILEDNTMQWYTTGAPDCFYNSISSLLDDVWRSNKLMIKMEGELKQSIGDSRQLQ</sequence>
<proteinExistence type="predicted"/>
<organism evidence="1 2">
    <name type="scientific">Thalictrum thalictroides</name>
    <name type="common">Rue-anemone</name>
    <name type="synonym">Anemone thalictroides</name>
    <dbReference type="NCBI Taxonomy" id="46969"/>
    <lineage>
        <taxon>Eukaryota</taxon>
        <taxon>Viridiplantae</taxon>
        <taxon>Streptophyta</taxon>
        <taxon>Embryophyta</taxon>
        <taxon>Tracheophyta</taxon>
        <taxon>Spermatophyta</taxon>
        <taxon>Magnoliopsida</taxon>
        <taxon>Ranunculales</taxon>
        <taxon>Ranunculaceae</taxon>
        <taxon>Thalictroideae</taxon>
        <taxon>Thalictrum</taxon>
    </lineage>
</organism>
<dbReference type="EMBL" id="JABWDY010020743">
    <property type="protein sequence ID" value="KAF5192922.1"/>
    <property type="molecule type" value="Genomic_DNA"/>
</dbReference>